<accession>A0A804JXD3</accession>
<dbReference type="InParanoid" id="A0A804JXD3"/>
<feature type="region of interest" description="Disordered" evidence="1">
    <location>
        <begin position="305"/>
        <end position="328"/>
    </location>
</feature>
<name>A0A804JXD3_MUSAM</name>
<dbReference type="Gramene" id="Ma07_t19140.1">
    <property type="protein sequence ID" value="Ma07_p19140.1"/>
    <property type="gene ID" value="Ma07_g19140"/>
</dbReference>
<evidence type="ECO:0000313" key="4">
    <source>
        <dbReference type="Proteomes" id="UP000012960"/>
    </source>
</evidence>
<dbReference type="EnsemblPlants" id="Ma07_t19140.1">
    <property type="protein sequence ID" value="Ma07_p19140.1"/>
    <property type="gene ID" value="Ma07_g19140"/>
</dbReference>
<feature type="region of interest" description="Disordered" evidence="1">
    <location>
        <begin position="241"/>
        <end position="272"/>
    </location>
</feature>
<feature type="region of interest" description="Disordered" evidence="1">
    <location>
        <begin position="1"/>
        <end position="33"/>
    </location>
</feature>
<dbReference type="OMA" id="IFAERWI"/>
<dbReference type="PANTHER" id="PTHR34482">
    <property type="entry name" value="DNA DAMAGE-INDUCIBLE PROTEIN 1-LIKE"/>
    <property type="match status" value="1"/>
</dbReference>
<dbReference type="PANTHER" id="PTHR34482:SF36">
    <property type="entry name" value="RETROTRANSPOSON GAG DOMAIN-CONTAINING PROTEIN"/>
    <property type="match status" value="1"/>
</dbReference>
<organism evidence="3 4">
    <name type="scientific">Musa acuminata subsp. malaccensis</name>
    <name type="common">Wild banana</name>
    <name type="synonym">Musa malaccensis</name>
    <dbReference type="NCBI Taxonomy" id="214687"/>
    <lineage>
        <taxon>Eukaryota</taxon>
        <taxon>Viridiplantae</taxon>
        <taxon>Streptophyta</taxon>
        <taxon>Embryophyta</taxon>
        <taxon>Tracheophyta</taxon>
        <taxon>Spermatophyta</taxon>
        <taxon>Magnoliopsida</taxon>
        <taxon>Liliopsida</taxon>
        <taxon>Zingiberales</taxon>
        <taxon>Musaceae</taxon>
        <taxon>Musa</taxon>
    </lineage>
</organism>
<evidence type="ECO:0000259" key="2">
    <source>
        <dbReference type="Pfam" id="PF03732"/>
    </source>
</evidence>
<feature type="compositionally biased region" description="Basic and acidic residues" evidence="1">
    <location>
        <begin position="317"/>
        <end position="328"/>
    </location>
</feature>
<dbReference type="AlphaFoldDB" id="A0A804JXD3"/>
<dbReference type="OrthoDB" id="786614at2759"/>
<dbReference type="Proteomes" id="UP000012960">
    <property type="component" value="Unplaced"/>
</dbReference>
<dbReference type="InterPro" id="IPR005162">
    <property type="entry name" value="Retrotrans_gag_dom"/>
</dbReference>
<protein>
    <recommendedName>
        <fullName evidence="2">Retrotransposon gag domain-containing protein</fullName>
    </recommendedName>
</protein>
<reference evidence="3" key="1">
    <citation type="submission" date="2021-05" db="UniProtKB">
        <authorList>
            <consortium name="EnsemblPlants"/>
        </authorList>
    </citation>
    <scope>IDENTIFICATION</scope>
    <source>
        <strain evidence="3">subsp. malaccensis</strain>
    </source>
</reference>
<feature type="domain" description="Retrotransposon gag" evidence="2">
    <location>
        <begin position="109"/>
        <end position="205"/>
    </location>
</feature>
<evidence type="ECO:0000256" key="1">
    <source>
        <dbReference type="SAM" id="MobiDB-lite"/>
    </source>
</evidence>
<evidence type="ECO:0000313" key="3">
    <source>
        <dbReference type="EnsemblPlants" id="Ma07_p19140.1"/>
    </source>
</evidence>
<keyword evidence="4" id="KW-1185">Reference proteome</keyword>
<dbReference type="Pfam" id="PF03732">
    <property type="entry name" value="Retrotrans_gag"/>
    <property type="match status" value="1"/>
</dbReference>
<sequence>METIPEISGPITRGAHGRNATGNAPHAPAPVNAQDDVHGVLNAIRGYFERQEERDEIPRGRNNTLDHFKRLGPPIFEGKPDPIFAERWIRQVEKTFKAIECRENQKVPFASFILEGKADTWWTSKRRMLEAGGNVVTWEQFKDAFYEQFFPDSVRFEKQQEFLSIRQGNRTVMEYDHHFTELAQFSPYIAFNESQRARHFERGLRSSIRKSVAVLILPTYAEVLNRALVVEKLDNELQQAKNRKRPFSAAPFTYGGSHSGPSKKGKGKQQIMFPPHAPWDNAYVFIVNNRGTCRRIAHGSNINTELHPKKLNNNSYDLERKDRQESMH</sequence>
<proteinExistence type="predicted"/>